<keyword evidence="1" id="KW-1133">Transmembrane helix</keyword>
<evidence type="ECO:0000313" key="3">
    <source>
        <dbReference type="EMBL" id="TDE01156.1"/>
    </source>
</evidence>
<dbReference type="Proteomes" id="UP000294739">
    <property type="component" value="Unassembled WGS sequence"/>
</dbReference>
<feature type="transmembrane region" description="Helical" evidence="1">
    <location>
        <begin position="143"/>
        <end position="162"/>
    </location>
</feature>
<accession>A0A4R5CMD9</accession>
<evidence type="ECO:0000256" key="1">
    <source>
        <dbReference type="SAM" id="Phobius"/>
    </source>
</evidence>
<feature type="transmembrane region" description="Helical" evidence="1">
    <location>
        <begin position="103"/>
        <end position="131"/>
    </location>
</feature>
<gene>
    <name evidence="3" type="ORF">E1269_23625</name>
</gene>
<dbReference type="Pfam" id="PF07331">
    <property type="entry name" value="TctB"/>
    <property type="match status" value="1"/>
</dbReference>
<dbReference type="OrthoDB" id="5119225at2"/>
<dbReference type="InParanoid" id="A0A4R5CMD9"/>
<dbReference type="InterPro" id="IPR009936">
    <property type="entry name" value="DUF1468"/>
</dbReference>
<keyword evidence="1" id="KW-0812">Transmembrane</keyword>
<keyword evidence="1" id="KW-0472">Membrane</keyword>
<proteinExistence type="predicted"/>
<comment type="caution">
    <text evidence="3">The sequence shown here is derived from an EMBL/GenBank/DDBJ whole genome shotgun (WGS) entry which is preliminary data.</text>
</comment>
<evidence type="ECO:0000259" key="2">
    <source>
        <dbReference type="Pfam" id="PF07331"/>
    </source>
</evidence>
<organism evidence="3 4">
    <name type="scientific">Jiangella asiatica</name>
    <dbReference type="NCBI Taxonomy" id="2530372"/>
    <lineage>
        <taxon>Bacteria</taxon>
        <taxon>Bacillati</taxon>
        <taxon>Actinomycetota</taxon>
        <taxon>Actinomycetes</taxon>
        <taxon>Jiangellales</taxon>
        <taxon>Jiangellaceae</taxon>
        <taxon>Jiangella</taxon>
    </lineage>
</organism>
<name>A0A4R5CMD9_9ACTN</name>
<dbReference type="AlphaFoldDB" id="A0A4R5CMD9"/>
<dbReference type="EMBL" id="SMKZ01000043">
    <property type="protein sequence ID" value="TDE01156.1"/>
    <property type="molecule type" value="Genomic_DNA"/>
</dbReference>
<reference evidence="3 4" key="1">
    <citation type="submission" date="2019-03" db="EMBL/GenBank/DDBJ databases">
        <title>Draft genome sequences of novel Actinobacteria.</title>
        <authorList>
            <person name="Sahin N."/>
            <person name="Ay H."/>
            <person name="Saygin H."/>
        </authorList>
    </citation>
    <scope>NUCLEOTIDE SEQUENCE [LARGE SCALE GENOMIC DNA]</scope>
    <source>
        <strain evidence="3 4">5K138</strain>
    </source>
</reference>
<keyword evidence="4" id="KW-1185">Reference proteome</keyword>
<evidence type="ECO:0000313" key="4">
    <source>
        <dbReference type="Proteomes" id="UP000294739"/>
    </source>
</evidence>
<feature type="transmembrane region" description="Helical" evidence="1">
    <location>
        <begin position="20"/>
        <end position="42"/>
    </location>
</feature>
<sequence>MSVDDQAETVPDDSAEPRNVIARRTADIAAGAGLAVIGTLVLSQAVRSRPGLSERLDPRTVPVFLSAALVVCGLGLIVAALRYKGAGGVLDWPTAKGWRRVGLATAAFVAYAQVLVGFGMAVATAVFVAGVEWALDRGSILRAVAWGLASGVAGSLVFVALLDVQLPAGPVDNLIASLVGG</sequence>
<protein>
    <submittedName>
        <fullName evidence="3">Tripartite tricarboxylate transporter TctB family protein</fullName>
    </submittedName>
</protein>
<feature type="transmembrane region" description="Helical" evidence="1">
    <location>
        <begin position="63"/>
        <end position="83"/>
    </location>
</feature>
<feature type="domain" description="DUF1468" evidence="2">
    <location>
        <begin position="29"/>
        <end position="167"/>
    </location>
</feature>